<dbReference type="Pfam" id="PF12836">
    <property type="entry name" value="HHH_3"/>
    <property type="match status" value="1"/>
</dbReference>
<feature type="compositionally biased region" description="Basic and acidic residues" evidence="1">
    <location>
        <begin position="300"/>
        <end position="317"/>
    </location>
</feature>
<dbReference type="InterPro" id="IPR001279">
    <property type="entry name" value="Metallo-B-lactamas"/>
</dbReference>
<dbReference type="PROSITE" id="PS51257">
    <property type="entry name" value="PROKAR_LIPOPROTEIN"/>
    <property type="match status" value="1"/>
</dbReference>
<dbReference type="SUPFAM" id="SSF47781">
    <property type="entry name" value="RuvA domain 2-like"/>
    <property type="match status" value="1"/>
</dbReference>
<accession>A0ABN0RCW6</accession>
<dbReference type="SUPFAM" id="SSF56281">
    <property type="entry name" value="Metallo-hydrolase/oxidoreductase"/>
    <property type="match status" value="1"/>
</dbReference>
<dbReference type="SMART" id="SM00849">
    <property type="entry name" value="Lactamase_B"/>
    <property type="match status" value="1"/>
</dbReference>
<dbReference type="InterPro" id="IPR036866">
    <property type="entry name" value="RibonucZ/Hydroxyglut_hydro"/>
</dbReference>
<feature type="region of interest" description="Disordered" evidence="1">
    <location>
        <begin position="287"/>
        <end position="318"/>
    </location>
</feature>
<dbReference type="EMBL" id="AODF01000030">
    <property type="protein sequence ID" value="EUJ28002.1"/>
    <property type="molecule type" value="Genomic_DNA"/>
</dbReference>
<evidence type="ECO:0000256" key="2">
    <source>
        <dbReference type="SAM" id="SignalP"/>
    </source>
</evidence>
<dbReference type="InterPro" id="IPR010994">
    <property type="entry name" value="RuvA_2-like"/>
</dbReference>
<dbReference type="Gene3D" id="3.60.15.10">
    <property type="entry name" value="Ribonuclease Z/Hydroxyacylglutathione hydrolase-like"/>
    <property type="match status" value="1"/>
</dbReference>
<evidence type="ECO:0000256" key="1">
    <source>
        <dbReference type="SAM" id="MobiDB-lite"/>
    </source>
</evidence>
<dbReference type="InterPro" id="IPR035681">
    <property type="entry name" value="ComA-like_MBL"/>
</dbReference>
<keyword evidence="2" id="KW-0732">Signal</keyword>
<keyword evidence="4" id="KW-0449">Lipoprotein</keyword>
<dbReference type="Proteomes" id="UP000019249">
    <property type="component" value="Unassembled WGS sequence"/>
</dbReference>
<sequence length="381" mass="41602">MKKWLVVIMLGALAVLASCGNIAGSSDSTQKELSSDALKGASFTFFDIGQGDSTLIQADDGTTILIDTGRQDDFRILDLLREKGVKQIDLLLLTHPHADHIGNADKVIQNFKPKEIWMDGLEFNSSTYEKVIDAALASKAKYKEPRRGDKAQFGPFHLTVLSPDKLSNDANNDSIAVRLTYKDIAAVFTGDAEKGREKEMIDSGLALDADILDLGHHGSSTSNQPAFLDKVKPQVAVYSAEKGNSYGHPHVEVLAWLKERNIDTYGTDVNGTVEITTDGTKLHVATEKEGEPKSGSSYRMSRETKQKSTTEEAKNEEMPTSINLNTASAQDLQFLPLIGPELAEKIIANRPYSSIDDLKRIDGIGKGIVRQIKEQGLAVTK</sequence>
<comment type="caution">
    <text evidence="4">The sequence shown here is derived from an EMBL/GenBank/DDBJ whole genome shotgun (WGS) entry which is preliminary data.</text>
</comment>
<evidence type="ECO:0000313" key="5">
    <source>
        <dbReference type="Proteomes" id="UP000019249"/>
    </source>
</evidence>
<feature type="chain" id="PRO_5046100085" evidence="2">
    <location>
        <begin position="24"/>
        <end position="381"/>
    </location>
</feature>
<dbReference type="Pfam" id="PF00753">
    <property type="entry name" value="Lactamase_B"/>
    <property type="match status" value="1"/>
</dbReference>
<protein>
    <submittedName>
        <fullName evidence="4">Lipoprotein</fullName>
    </submittedName>
</protein>
<dbReference type="PANTHER" id="PTHR30619">
    <property type="entry name" value="DNA INTERNALIZATION/COMPETENCE PROTEIN COMEC/REC2"/>
    <property type="match status" value="1"/>
</dbReference>
<feature type="signal peptide" evidence="2">
    <location>
        <begin position="1"/>
        <end position="23"/>
    </location>
</feature>
<gene>
    <name evidence="4" type="ORF">MFLO_12581</name>
</gene>
<feature type="domain" description="Metallo-beta-lactamase" evidence="3">
    <location>
        <begin position="50"/>
        <end position="241"/>
    </location>
</feature>
<evidence type="ECO:0000259" key="3">
    <source>
        <dbReference type="SMART" id="SM00849"/>
    </source>
</evidence>
<reference evidence="4 5" key="1">
    <citation type="journal article" date="2014" name="Int. J. Syst. Evol. Microbiol.">
        <title>Listeria floridensis sp. nov., Listeria aquatica sp. nov., Listeria cornellensis sp. nov., Listeria riparia sp. nov. and Listeria grandensis sp. nov., from agricultural and natural environments.</title>
        <authorList>
            <person name="den Bakker H.C."/>
            <person name="Warchocki S."/>
            <person name="Wright E.M."/>
            <person name="Allred A.F."/>
            <person name="Ahlstrom C."/>
            <person name="Manuel C.S."/>
            <person name="Stasiewicz M.J."/>
            <person name="Burrell A."/>
            <person name="Roof S."/>
            <person name="Strawn L."/>
            <person name="Fortes E.D."/>
            <person name="Nightingale K.K."/>
            <person name="Kephart D."/>
            <person name="Wiedmann M."/>
        </authorList>
    </citation>
    <scope>NUCLEOTIDE SEQUENCE [LARGE SCALE GENOMIC DNA]</scope>
    <source>
        <strain evidence="4 5">FSL S10-1187</strain>
    </source>
</reference>
<dbReference type="CDD" id="cd07731">
    <property type="entry name" value="ComA-like_MBL-fold"/>
    <property type="match status" value="1"/>
</dbReference>
<proteinExistence type="predicted"/>
<dbReference type="PANTHER" id="PTHR30619:SF7">
    <property type="entry name" value="BETA-LACTAMASE DOMAIN PROTEIN"/>
    <property type="match status" value="1"/>
</dbReference>
<keyword evidence="5" id="KW-1185">Reference proteome</keyword>
<dbReference type="Gene3D" id="1.10.150.320">
    <property type="entry name" value="Photosystem II 12 kDa extrinsic protein"/>
    <property type="match status" value="1"/>
</dbReference>
<name>A0ABN0RCW6_9LIST</name>
<evidence type="ECO:0000313" key="4">
    <source>
        <dbReference type="EMBL" id="EUJ28002.1"/>
    </source>
</evidence>
<dbReference type="InterPro" id="IPR052159">
    <property type="entry name" value="Competence_DNA_uptake"/>
</dbReference>
<organism evidence="4 5">
    <name type="scientific">Listeria floridensis FSL S10-1187</name>
    <dbReference type="NCBI Taxonomy" id="1265817"/>
    <lineage>
        <taxon>Bacteria</taxon>
        <taxon>Bacillati</taxon>
        <taxon>Bacillota</taxon>
        <taxon>Bacilli</taxon>
        <taxon>Bacillales</taxon>
        <taxon>Listeriaceae</taxon>
        <taxon>Listeria</taxon>
    </lineage>
</organism>